<dbReference type="AlphaFoldDB" id="A0A347U585"/>
<dbReference type="Pfam" id="PF00497">
    <property type="entry name" value="SBP_bac_3"/>
    <property type="match status" value="2"/>
</dbReference>
<dbReference type="SUPFAM" id="SSF55073">
    <property type="entry name" value="Nucleotide cyclase"/>
    <property type="match status" value="1"/>
</dbReference>
<gene>
    <name evidence="5" type="ORF">AELL_0321</name>
    <name evidence="6" type="ORF">CP962_01880</name>
</gene>
<dbReference type="PROSITE" id="PS50887">
    <property type="entry name" value="GGDEF"/>
    <property type="match status" value="1"/>
</dbReference>
<keyword evidence="3" id="KW-0472">Membrane</keyword>
<feature type="domain" description="GGDEF" evidence="4">
    <location>
        <begin position="690"/>
        <end position="818"/>
    </location>
</feature>
<dbReference type="KEGG" id="aell:AELL_0321"/>
<dbReference type="NCBIfam" id="TIGR00254">
    <property type="entry name" value="GGDEF"/>
    <property type="match status" value="1"/>
</dbReference>
<dbReference type="InterPro" id="IPR001638">
    <property type="entry name" value="Solute-binding_3/MltF_N"/>
</dbReference>
<evidence type="ECO:0000313" key="6">
    <source>
        <dbReference type="EMBL" id="RXI32373.1"/>
    </source>
</evidence>
<dbReference type="InterPro" id="IPR050469">
    <property type="entry name" value="Diguanylate_Cyclase"/>
</dbReference>
<name>A0A347U585_9BACT</name>
<feature type="transmembrane region" description="Helical" evidence="3">
    <location>
        <begin position="622"/>
        <end position="643"/>
    </location>
</feature>
<keyword evidence="3" id="KW-1133">Transmembrane helix</keyword>
<dbReference type="Pfam" id="PF00990">
    <property type="entry name" value="GGDEF"/>
    <property type="match status" value="1"/>
</dbReference>
<dbReference type="GO" id="GO:0052621">
    <property type="term" value="F:diguanylate cyclase activity"/>
    <property type="evidence" value="ECO:0007669"/>
    <property type="project" value="UniProtKB-EC"/>
</dbReference>
<accession>A0A347U585</accession>
<dbReference type="SMART" id="SM00062">
    <property type="entry name" value="PBPb"/>
    <property type="match status" value="2"/>
</dbReference>
<evidence type="ECO:0000313" key="7">
    <source>
        <dbReference type="Proteomes" id="UP000262582"/>
    </source>
</evidence>
<dbReference type="Proteomes" id="UP000262582">
    <property type="component" value="Chromosome"/>
</dbReference>
<evidence type="ECO:0000313" key="5">
    <source>
        <dbReference type="EMBL" id="AXX94013.1"/>
    </source>
</evidence>
<evidence type="ECO:0000313" key="8">
    <source>
        <dbReference type="Proteomes" id="UP000290588"/>
    </source>
</evidence>
<protein>
    <recommendedName>
        <fullName evidence="1">diguanylate cyclase</fullName>
        <ecNumber evidence="1">2.7.7.65</ecNumber>
    </recommendedName>
</protein>
<evidence type="ECO:0000256" key="1">
    <source>
        <dbReference type="ARBA" id="ARBA00012528"/>
    </source>
</evidence>
<dbReference type="CDD" id="cd01949">
    <property type="entry name" value="GGDEF"/>
    <property type="match status" value="1"/>
</dbReference>
<dbReference type="EMBL" id="CP032097">
    <property type="protein sequence ID" value="AXX94013.1"/>
    <property type="molecule type" value="Genomic_DNA"/>
</dbReference>
<dbReference type="InterPro" id="IPR043128">
    <property type="entry name" value="Rev_trsase/Diguanyl_cyclase"/>
</dbReference>
<dbReference type="CDD" id="cd01007">
    <property type="entry name" value="PBP2_BvgS_HisK_like"/>
    <property type="match status" value="1"/>
</dbReference>
<dbReference type="InterPro" id="IPR029787">
    <property type="entry name" value="Nucleotide_cyclase"/>
</dbReference>
<sequence length="819" mass="95443">MYNFLLKLSIIFLLVLDLYASKVEVLNNNISTNIDKLSNQLKYLLPNYKESSNDISNLLNIYYQHYEKIQAFEIVLNNKTIYSSYKNSSDIFILKDEPLPIEIKKTPEIYEKDILSNDNKFLGKLIVYFKNEINFTQEELDYLKNKKILKVQNDSNLTPYNFNENGIAKGYSIDYMNLIANKLALRVEYIPGIWDDFLNMLENNQLDLMLNVLKSKQREERFLFSDIPYLLLSPAMITRIGERDYHSFSEIDGKTIALVKGYHSYDRVKKDYPNVKIFPTDNTLEMIKAVANKDADLAYGLRDVLEYNINKHLISNLKISNNIDDEKFGFYITFNKENEILKSIIYKAEKLISKSELEELNQKWFHKIMQTQFSGENHLFSKEEINYLNEKQNISICVDPNFLPYEQITKEGKYVGIVSDIVKQLSQNTNIKFQLNVTKSWNESFEMVKNKECDILPFAVQTNSREAFFNFTQPYLKFPIVIATKDNEFFINSLKDIENEKIAMIKDYALIEILKYKYPNINIVEVNNTKEGLEKVNKNEIYAFVDSLPSITYARQKNNIQNIKISGKISEDLLARIAVRNDEQILLNILNKAINSLKDEEKDRITTKWITIVKEKQFNAELLIKIVSTVVALFVFTIIFLIYRSNLKLNILNKKLEKLSQTDKLTSLFNRAKLDSILESELNVYKRYKEPLSLIIADIDFFKNINDTYGHTTGDVILKEFAQVLSKNIRETDFIGRWGGEEFLIILPKAKENKALITAENLRVAVEKFNFYHNIKITASFGVYECKESNPTKCISKADKALYKAKNSNRNCVKSYSEI</sequence>
<dbReference type="Gene3D" id="3.40.190.10">
    <property type="entry name" value="Periplasmic binding protein-like II"/>
    <property type="match status" value="4"/>
</dbReference>
<reference evidence="6 8" key="1">
    <citation type="submission" date="2017-09" db="EMBL/GenBank/DDBJ databases">
        <title>Genomics of the genus Arcobacter.</title>
        <authorList>
            <person name="Perez-Cataluna A."/>
            <person name="Figueras M.J."/>
            <person name="Salas-Masso N."/>
        </authorList>
    </citation>
    <scope>NUCLEOTIDE SEQUENCE [LARGE SCALE GENOMIC DNA]</scope>
    <source>
        <strain evidence="6 8">CECT 7837</strain>
    </source>
</reference>
<dbReference type="PANTHER" id="PTHR45138">
    <property type="entry name" value="REGULATORY COMPONENTS OF SENSORY TRANSDUCTION SYSTEM"/>
    <property type="match status" value="1"/>
</dbReference>
<dbReference type="RefSeq" id="WP_118916259.1">
    <property type="nucleotide sequence ID" value="NZ_CP032097.1"/>
</dbReference>
<proteinExistence type="predicted"/>
<dbReference type="Proteomes" id="UP000290588">
    <property type="component" value="Unassembled WGS sequence"/>
</dbReference>
<evidence type="ECO:0000259" key="4">
    <source>
        <dbReference type="PROSITE" id="PS50887"/>
    </source>
</evidence>
<dbReference type="EMBL" id="NXIG01000002">
    <property type="protein sequence ID" value="RXI32373.1"/>
    <property type="molecule type" value="Genomic_DNA"/>
</dbReference>
<evidence type="ECO:0000256" key="3">
    <source>
        <dbReference type="SAM" id="Phobius"/>
    </source>
</evidence>
<reference evidence="5 7" key="2">
    <citation type="submission" date="2018-08" db="EMBL/GenBank/DDBJ databases">
        <title>Complete genome of the Arcobacter ellisii type strain LMG 26155.</title>
        <authorList>
            <person name="Miller W.G."/>
            <person name="Yee E."/>
            <person name="Bono J.L."/>
        </authorList>
    </citation>
    <scope>NUCLEOTIDE SEQUENCE [LARGE SCALE GENOMIC DNA]</scope>
    <source>
        <strain evidence="5 7">LMG 26155</strain>
    </source>
</reference>
<dbReference type="FunFam" id="3.30.70.270:FF:000001">
    <property type="entry name" value="Diguanylate cyclase domain protein"/>
    <property type="match status" value="1"/>
</dbReference>
<keyword evidence="3" id="KW-0812">Transmembrane</keyword>
<dbReference type="PANTHER" id="PTHR45138:SF9">
    <property type="entry name" value="DIGUANYLATE CYCLASE DGCM-RELATED"/>
    <property type="match status" value="1"/>
</dbReference>
<dbReference type="CDD" id="cd13708">
    <property type="entry name" value="PBP2_BvgS_like_1"/>
    <property type="match status" value="1"/>
</dbReference>
<keyword evidence="7" id="KW-1185">Reference proteome</keyword>
<comment type="catalytic activity">
    <reaction evidence="2">
        <text>2 GTP = 3',3'-c-di-GMP + 2 diphosphate</text>
        <dbReference type="Rhea" id="RHEA:24898"/>
        <dbReference type="ChEBI" id="CHEBI:33019"/>
        <dbReference type="ChEBI" id="CHEBI:37565"/>
        <dbReference type="ChEBI" id="CHEBI:58805"/>
        <dbReference type="EC" id="2.7.7.65"/>
    </reaction>
</comment>
<evidence type="ECO:0000256" key="2">
    <source>
        <dbReference type="ARBA" id="ARBA00034247"/>
    </source>
</evidence>
<dbReference type="SMART" id="SM00267">
    <property type="entry name" value="GGDEF"/>
    <property type="match status" value="1"/>
</dbReference>
<dbReference type="SUPFAM" id="SSF53850">
    <property type="entry name" value="Periplasmic binding protein-like II"/>
    <property type="match status" value="2"/>
</dbReference>
<dbReference type="OrthoDB" id="9813903at2"/>
<dbReference type="InterPro" id="IPR000160">
    <property type="entry name" value="GGDEF_dom"/>
</dbReference>
<organism evidence="6 8">
    <name type="scientific">Arcobacter ellisii</name>
    <dbReference type="NCBI Taxonomy" id="913109"/>
    <lineage>
        <taxon>Bacteria</taxon>
        <taxon>Pseudomonadati</taxon>
        <taxon>Campylobacterota</taxon>
        <taxon>Epsilonproteobacteria</taxon>
        <taxon>Campylobacterales</taxon>
        <taxon>Arcobacteraceae</taxon>
        <taxon>Arcobacter</taxon>
    </lineage>
</organism>
<dbReference type="EC" id="2.7.7.65" evidence="1"/>
<dbReference type="Gene3D" id="3.30.70.270">
    <property type="match status" value="1"/>
</dbReference>